<reference evidence="4" key="1">
    <citation type="journal article" date="2018" name="Nat. Microbiol.">
        <title>Leveraging single-cell genomics to expand the fungal tree of life.</title>
        <authorList>
            <person name="Ahrendt S.R."/>
            <person name="Quandt C.A."/>
            <person name="Ciobanu D."/>
            <person name="Clum A."/>
            <person name="Salamov A."/>
            <person name="Andreopoulos B."/>
            <person name="Cheng J.F."/>
            <person name="Woyke T."/>
            <person name="Pelin A."/>
            <person name="Henrissat B."/>
            <person name="Reynolds N.K."/>
            <person name="Benny G.L."/>
            <person name="Smith M.E."/>
            <person name="James T.Y."/>
            <person name="Grigoriev I.V."/>
        </authorList>
    </citation>
    <scope>NUCLEOTIDE SEQUENCE [LARGE SCALE GENOMIC DNA]</scope>
    <source>
        <strain evidence="4">ATCC 52028</strain>
    </source>
</reference>
<accession>A0A4P9X044</accession>
<proteinExistence type="predicted"/>
<dbReference type="STRING" id="1555241.A0A4P9X044"/>
<evidence type="ECO:0000313" key="4">
    <source>
        <dbReference type="Proteomes" id="UP000274922"/>
    </source>
</evidence>
<dbReference type="GO" id="GO:0071944">
    <property type="term" value="C:cell periphery"/>
    <property type="evidence" value="ECO:0007669"/>
    <property type="project" value="TreeGrafter"/>
</dbReference>
<feature type="region of interest" description="Disordered" evidence="1">
    <location>
        <begin position="481"/>
        <end position="536"/>
    </location>
</feature>
<dbReference type="GO" id="GO:0016807">
    <property type="term" value="F:cysteine-type carboxypeptidase activity"/>
    <property type="evidence" value="ECO:0007669"/>
    <property type="project" value="TreeGrafter"/>
</dbReference>
<feature type="domain" description="MINDY deubiquitinase" evidence="2">
    <location>
        <begin position="118"/>
        <end position="414"/>
    </location>
</feature>
<dbReference type="InterPro" id="IPR007518">
    <property type="entry name" value="MINDY"/>
</dbReference>
<gene>
    <name evidence="3" type="ORF">CXG81DRAFT_27995</name>
</gene>
<dbReference type="Proteomes" id="UP000274922">
    <property type="component" value="Unassembled WGS sequence"/>
</dbReference>
<evidence type="ECO:0000313" key="3">
    <source>
        <dbReference type="EMBL" id="RKO99229.1"/>
    </source>
</evidence>
<feature type="compositionally biased region" description="Low complexity" evidence="1">
    <location>
        <begin position="483"/>
        <end position="495"/>
    </location>
</feature>
<organism evidence="3 4">
    <name type="scientific">Caulochytrium protostelioides</name>
    <dbReference type="NCBI Taxonomy" id="1555241"/>
    <lineage>
        <taxon>Eukaryota</taxon>
        <taxon>Fungi</taxon>
        <taxon>Fungi incertae sedis</taxon>
        <taxon>Chytridiomycota</taxon>
        <taxon>Chytridiomycota incertae sedis</taxon>
        <taxon>Chytridiomycetes</taxon>
        <taxon>Caulochytriales</taxon>
        <taxon>Caulochytriaceae</taxon>
        <taxon>Caulochytrium</taxon>
    </lineage>
</organism>
<dbReference type="AlphaFoldDB" id="A0A4P9X044"/>
<sequence length="536" mass="54783">MADAADAALASAAPPVHASATAAAAPPTMVSSVGAVPPPRACPDDLSETVPLTATVDSSVPVSAADVAPVSAPAAAAEAPEAVAPLPTLTDASADVNADVDIDAAADADAAGVDADAVYATKTIAYQPPTFLDPDAAVGTYRIVLQNANGPCPLIALSNVLILRGEIRLTGPTVAAPELIRQIARCVLDRAPLAAADAVATDTTVATDAVAPRPSVLTRADLLRILPPLRNGMDVNLYFDSPFHFASTPSLDLFRQLDIALVHGWLADPETDAAAHAVLAQDWRHYDHAMEQICLAMDANEALAAATAATVVAATAPRHDADRDRLIHQALVAQDFFDTHASQLTPYGIRRLTHEVSPGTFSVLFRNAHFAVLHVRHGALYTLVTDQGVAEDGRAVWQTLADVSDDGDFVDAHFMPPPAAAPPAPAAAAAAAAADADAGGSATYAELVREQQRQQTAASPGDADLAYALSLQDELNAQDTRHAGAGAPAGGRPAPRAGPLPAGRPRPAGPAAGGRASGSNADLRSSKSKKAGCAVM</sequence>
<evidence type="ECO:0000256" key="1">
    <source>
        <dbReference type="SAM" id="MobiDB-lite"/>
    </source>
</evidence>
<dbReference type="GO" id="GO:0071108">
    <property type="term" value="P:protein K48-linked deubiquitination"/>
    <property type="evidence" value="ECO:0007669"/>
    <property type="project" value="TreeGrafter"/>
</dbReference>
<dbReference type="EMBL" id="ML014306">
    <property type="protein sequence ID" value="RKO99229.1"/>
    <property type="molecule type" value="Genomic_DNA"/>
</dbReference>
<dbReference type="Pfam" id="PF04424">
    <property type="entry name" value="MINDY_DUB"/>
    <property type="match status" value="1"/>
</dbReference>
<keyword evidence="4" id="KW-1185">Reference proteome</keyword>
<dbReference type="InterPro" id="IPR033979">
    <property type="entry name" value="MINDY_domain"/>
</dbReference>
<dbReference type="GO" id="GO:0004843">
    <property type="term" value="F:cysteine-type deubiquitinase activity"/>
    <property type="evidence" value="ECO:0007669"/>
    <property type="project" value="InterPro"/>
</dbReference>
<evidence type="ECO:0000259" key="2">
    <source>
        <dbReference type="Pfam" id="PF04424"/>
    </source>
</evidence>
<dbReference type="PANTHER" id="PTHR18063:SF6">
    <property type="entry name" value="UBIQUITIN CARBOXYL-TERMINAL HYDROLASE"/>
    <property type="match status" value="1"/>
</dbReference>
<dbReference type="OrthoDB" id="10261212at2759"/>
<feature type="compositionally biased region" description="Pro residues" evidence="1">
    <location>
        <begin position="496"/>
        <end position="508"/>
    </location>
</feature>
<dbReference type="GO" id="GO:1990380">
    <property type="term" value="F:K48-linked deubiquitinase activity"/>
    <property type="evidence" value="ECO:0007669"/>
    <property type="project" value="InterPro"/>
</dbReference>
<name>A0A4P9X044_9FUNG</name>
<dbReference type="GO" id="GO:0005829">
    <property type="term" value="C:cytosol"/>
    <property type="evidence" value="ECO:0007669"/>
    <property type="project" value="TreeGrafter"/>
</dbReference>
<protein>
    <recommendedName>
        <fullName evidence="2">MINDY deubiquitinase domain-containing protein</fullName>
    </recommendedName>
</protein>
<dbReference type="PANTHER" id="PTHR18063">
    <property type="entry name" value="NF-E2 INDUCIBLE PROTEIN"/>
    <property type="match status" value="1"/>
</dbReference>